<evidence type="ECO:0000256" key="2">
    <source>
        <dbReference type="ARBA" id="ARBA00001911"/>
    </source>
</evidence>
<feature type="binding site" evidence="17">
    <location>
        <begin position="173"/>
        <end position="176"/>
    </location>
    <ligand>
        <name>NAD(+)</name>
        <dbReference type="ChEBI" id="CHEBI:57540"/>
    </ligand>
</feature>
<comment type="cofactor">
    <cofactor evidence="2 17">
        <name>NAD(+)</name>
        <dbReference type="ChEBI" id="CHEBI:57540"/>
    </cofactor>
</comment>
<dbReference type="InterPro" id="IPR050071">
    <property type="entry name" value="Dehydroquinate_synthase"/>
</dbReference>
<evidence type="ECO:0000256" key="12">
    <source>
        <dbReference type="ARBA" id="ARBA00022833"/>
    </source>
</evidence>
<comment type="subcellular location">
    <subcellularLocation>
        <location evidence="3 17">Cytoplasm</location>
    </subcellularLocation>
</comment>
<feature type="binding site" evidence="17">
    <location>
        <position position="251"/>
    </location>
    <ligand>
        <name>Zn(2+)</name>
        <dbReference type="ChEBI" id="CHEBI:29105"/>
    </ligand>
</feature>
<dbReference type="PANTHER" id="PTHR43622">
    <property type="entry name" value="3-DEHYDROQUINATE SYNTHASE"/>
    <property type="match status" value="1"/>
</dbReference>
<dbReference type="GO" id="GO:0000166">
    <property type="term" value="F:nucleotide binding"/>
    <property type="evidence" value="ECO:0007669"/>
    <property type="project" value="UniProtKB-KW"/>
</dbReference>
<evidence type="ECO:0000256" key="8">
    <source>
        <dbReference type="ARBA" id="ARBA00022490"/>
    </source>
</evidence>
<dbReference type="Proteomes" id="UP000276055">
    <property type="component" value="Unassembled WGS sequence"/>
</dbReference>
<protein>
    <recommendedName>
        <fullName evidence="7 17">3-dehydroquinate synthase</fullName>
        <shortName evidence="17">DHQS</shortName>
        <ecNumber evidence="6 17">4.2.3.4</ecNumber>
    </recommendedName>
</protein>
<feature type="binding site" evidence="17">
    <location>
        <begin position="75"/>
        <end position="80"/>
    </location>
    <ligand>
        <name>NAD(+)</name>
        <dbReference type="ChEBI" id="CHEBI:57540"/>
    </ligand>
</feature>
<dbReference type="EMBL" id="RBIR01000001">
    <property type="protein sequence ID" value="RKR30034.1"/>
    <property type="molecule type" value="Genomic_DNA"/>
</dbReference>
<evidence type="ECO:0000256" key="13">
    <source>
        <dbReference type="ARBA" id="ARBA00023027"/>
    </source>
</evidence>
<feature type="domain" description="3-dehydroquinate synthase C-terminal" evidence="19">
    <location>
        <begin position="185"/>
        <end position="327"/>
    </location>
</feature>
<comment type="catalytic activity">
    <reaction evidence="1 17">
        <text>7-phospho-2-dehydro-3-deoxy-D-arabino-heptonate = 3-dehydroquinate + phosphate</text>
        <dbReference type="Rhea" id="RHEA:21968"/>
        <dbReference type="ChEBI" id="CHEBI:32364"/>
        <dbReference type="ChEBI" id="CHEBI:43474"/>
        <dbReference type="ChEBI" id="CHEBI:58394"/>
        <dbReference type="EC" id="4.2.3.4"/>
    </reaction>
</comment>
<feature type="domain" description="3-dehydroquinate synthase N-terminal" evidence="18">
    <location>
        <begin position="72"/>
        <end position="183"/>
    </location>
</feature>
<feature type="binding site" evidence="17">
    <location>
        <begin position="109"/>
        <end position="113"/>
    </location>
    <ligand>
        <name>NAD(+)</name>
        <dbReference type="ChEBI" id="CHEBI:57540"/>
    </ligand>
</feature>
<evidence type="ECO:0000256" key="5">
    <source>
        <dbReference type="ARBA" id="ARBA00005412"/>
    </source>
</evidence>
<keyword evidence="16 17" id="KW-0170">Cobalt</keyword>
<dbReference type="Gene3D" id="3.40.50.1970">
    <property type="match status" value="1"/>
</dbReference>
<keyword evidence="14 17" id="KW-0057">Aromatic amino acid biosynthesis</keyword>
<dbReference type="NCBIfam" id="TIGR01357">
    <property type="entry name" value="aroB"/>
    <property type="match status" value="1"/>
</dbReference>
<dbReference type="GO" id="GO:0046872">
    <property type="term" value="F:metal ion binding"/>
    <property type="evidence" value="ECO:0007669"/>
    <property type="project" value="UniProtKB-KW"/>
</dbReference>
<dbReference type="Pfam" id="PF01761">
    <property type="entry name" value="DHQ_synthase"/>
    <property type="match status" value="1"/>
</dbReference>
<reference evidence="20 21" key="1">
    <citation type="submission" date="2018-10" db="EMBL/GenBank/DDBJ databases">
        <title>Genomic Encyclopedia of Type Strains, Phase IV (KMG-IV): sequencing the most valuable type-strain genomes for metagenomic binning, comparative biology and taxonomic classification.</title>
        <authorList>
            <person name="Goeker M."/>
        </authorList>
    </citation>
    <scope>NUCLEOTIDE SEQUENCE [LARGE SCALE GENOMIC DNA]</scope>
    <source>
        <strain evidence="20 21">DSM 25586</strain>
    </source>
</reference>
<dbReference type="InterPro" id="IPR056179">
    <property type="entry name" value="DHQS_C"/>
</dbReference>
<comment type="similarity">
    <text evidence="5 17">Belongs to the sugar phosphate cyclases superfamily. Dehydroquinate synthase family.</text>
</comment>
<dbReference type="RefSeq" id="WP_120950150.1">
    <property type="nucleotide sequence ID" value="NZ_RBIR01000001.1"/>
</dbReference>
<dbReference type="GO" id="GO:0009423">
    <property type="term" value="P:chorismate biosynthetic process"/>
    <property type="evidence" value="ECO:0007669"/>
    <property type="project" value="UniProtKB-UniRule"/>
</dbReference>
<dbReference type="GO" id="GO:0008652">
    <property type="term" value="P:amino acid biosynthetic process"/>
    <property type="evidence" value="ECO:0007669"/>
    <property type="project" value="UniProtKB-KW"/>
</dbReference>
<name>A0A495FL98_9MICC</name>
<organism evidence="20 21">
    <name type="scientific">Arthrobacter oryzae</name>
    <dbReference type="NCBI Taxonomy" id="409290"/>
    <lineage>
        <taxon>Bacteria</taxon>
        <taxon>Bacillati</taxon>
        <taxon>Actinomycetota</taxon>
        <taxon>Actinomycetes</taxon>
        <taxon>Micrococcales</taxon>
        <taxon>Micrococcaceae</taxon>
        <taxon>Arthrobacter</taxon>
    </lineage>
</organism>
<dbReference type="SUPFAM" id="SSF56796">
    <property type="entry name" value="Dehydroquinate synthase-like"/>
    <property type="match status" value="1"/>
</dbReference>
<evidence type="ECO:0000313" key="21">
    <source>
        <dbReference type="Proteomes" id="UP000276055"/>
    </source>
</evidence>
<keyword evidence="15 17" id="KW-0456">Lyase</keyword>
<dbReference type="UniPathway" id="UPA00053">
    <property type="reaction ID" value="UER00085"/>
</dbReference>
<evidence type="ECO:0000256" key="11">
    <source>
        <dbReference type="ARBA" id="ARBA00022741"/>
    </source>
</evidence>
<keyword evidence="13 17" id="KW-0520">NAD</keyword>
<dbReference type="CDD" id="cd08195">
    <property type="entry name" value="DHQS"/>
    <property type="match status" value="1"/>
</dbReference>
<evidence type="ECO:0000256" key="3">
    <source>
        <dbReference type="ARBA" id="ARBA00004496"/>
    </source>
</evidence>
<keyword evidence="11 17" id="KW-0547">Nucleotide-binding</keyword>
<dbReference type="InterPro" id="IPR016037">
    <property type="entry name" value="DHQ_synth_AroB"/>
</dbReference>
<evidence type="ECO:0000256" key="17">
    <source>
        <dbReference type="HAMAP-Rule" id="MF_00110"/>
    </source>
</evidence>
<dbReference type="Pfam" id="PF24621">
    <property type="entry name" value="DHQS_C"/>
    <property type="match status" value="1"/>
</dbReference>
<evidence type="ECO:0000256" key="15">
    <source>
        <dbReference type="ARBA" id="ARBA00023239"/>
    </source>
</evidence>
<accession>A0A495FL98</accession>
<evidence type="ECO:0000256" key="9">
    <source>
        <dbReference type="ARBA" id="ARBA00022605"/>
    </source>
</evidence>
<evidence type="ECO:0000256" key="1">
    <source>
        <dbReference type="ARBA" id="ARBA00001393"/>
    </source>
</evidence>
<keyword evidence="8 17" id="KW-0963">Cytoplasm</keyword>
<evidence type="ECO:0000256" key="14">
    <source>
        <dbReference type="ARBA" id="ARBA00023141"/>
    </source>
</evidence>
<keyword evidence="9 17" id="KW-0028">Amino-acid biosynthesis</keyword>
<evidence type="ECO:0000256" key="7">
    <source>
        <dbReference type="ARBA" id="ARBA00017684"/>
    </source>
</evidence>
<dbReference type="AlphaFoldDB" id="A0A495FL98"/>
<dbReference type="PIRSF" id="PIRSF001455">
    <property type="entry name" value="DHQ_synth"/>
    <property type="match status" value="1"/>
</dbReference>
<evidence type="ECO:0000256" key="4">
    <source>
        <dbReference type="ARBA" id="ARBA00004661"/>
    </source>
</evidence>
<comment type="pathway">
    <text evidence="4 17">Metabolic intermediate biosynthesis; chorismate biosynthesis; chorismate from D-erythrose 4-phosphate and phosphoenolpyruvate: step 2/7.</text>
</comment>
<feature type="binding site" evidence="17">
    <location>
        <begin position="133"/>
        <end position="134"/>
    </location>
    <ligand>
        <name>NAD(+)</name>
        <dbReference type="ChEBI" id="CHEBI:57540"/>
    </ligand>
</feature>
<feature type="binding site" evidence="17">
    <location>
        <position position="146"/>
    </location>
    <ligand>
        <name>NAD(+)</name>
        <dbReference type="ChEBI" id="CHEBI:57540"/>
    </ligand>
</feature>
<dbReference type="Gene3D" id="1.20.1090.10">
    <property type="entry name" value="Dehydroquinate synthase-like - alpha domain"/>
    <property type="match status" value="1"/>
</dbReference>
<evidence type="ECO:0000256" key="6">
    <source>
        <dbReference type="ARBA" id="ARBA00013031"/>
    </source>
</evidence>
<evidence type="ECO:0000256" key="10">
    <source>
        <dbReference type="ARBA" id="ARBA00022723"/>
    </source>
</evidence>
<evidence type="ECO:0000259" key="18">
    <source>
        <dbReference type="Pfam" id="PF01761"/>
    </source>
</evidence>
<dbReference type="GO" id="GO:0005737">
    <property type="term" value="C:cytoplasm"/>
    <property type="evidence" value="ECO:0007669"/>
    <property type="project" value="UniProtKB-SubCell"/>
</dbReference>
<evidence type="ECO:0000256" key="16">
    <source>
        <dbReference type="ARBA" id="ARBA00023285"/>
    </source>
</evidence>
<sequence>MSTEATVIKVTGQTPAENYDVVVGRGLLASLPGLLGERVKRVLVIHPRALRLTGDTVREELAAAGFTALTAEIPDAEEGKHIEVASFCWQVLGQNDFTRSDAIVAVGGGAVTDLAGFVAATWLRGVKVIHMPTSLLGMVDASVGGKTGINTAEGKNLVGAFHPPAGVLADLDTLDTLPKNEIISGMAEVIKCGFIADPAILNLIEKDPSAVSDPRSDVLRELIERAISVKARVVSEDLKETGQREILNYGHTLGHAIELAERYSWRHGAAVSVGMMFAAELARSVGRLSDADADRHRSILESLGLPITYRRDRWQALLDGMRRDKKSRGDLLRFVVLDGVGRPGILDVPDTSLLFAAYQEIAS</sequence>
<dbReference type="HAMAP" id="MF_00110">
    <property type="entry name" value="DHQ_synthase"/>
    <property type="match status" value="1"/>
</dbReference>
<evidence type="ECO:0000259" key="19">
    <source>
        <dbReference type="Pfam" id="PF24621"/>
    </source>
</evidence>
<comment type="function">
    <text evidence="17">Catalyzes the conversion of 3-deoxy-D-arabino-heptulosonate 7-phosphate (DAHP) to dehydroquinate (DHQ).</text>
</comment>
<feature type="binding site" evidence="17">
    <location>
        <position position="155"/>
    </location>
    <ligand>
        <name>NAD(+)</name>
        <dbReference type="ChEBI" id="CHEBI:57540"/>
    </ligand>
</feature>
<dbReference type="InterPro" id="IPR030963">
    <property type="entry name" value="DHQ_synth_fam"/>
</dbReference>
<feature type="binding site" evidence="17">
    <location>
        <position position="188"/>
    </location>
    <ligand>
        <name>Zn(2+)</name>
        <dbReference type="ChEBI" id="CHEBI:29105"/>
    </ligand>
</feature>
<keyword evidence="10 17" id="KW-0479">Metal-binding</keyword>
<feature type="binding site" evidence="17">
    <location>
        <position position="267"/>
    </location>
    <ligand>
        <name>Zn(2+)</name>
        <dbReference type="ChEBI" id="CHEBI:29105"/>
    </ligand>
</feature>
<evidence type="ECO:0000313" key="20">
    <source>
        <dbReference type="EMBL" id="RKR30034.1"/>
    </source>
</evidence>
<dbReference type="PANTHER" id="PTHR43622:SF7">
    <property type="entry name" value="3-DEHYDROQUINATE SYNTHASE, CHLOROPLASTIC"/>
    <property type="match status" value="1"/>
</dbReference>
<keyword evidence="12 17" id="KW-0862">Zinc</keyword>
<dbReference type="OrthoDB" id="9806583at2"/>
<dbReference type="GO" id="GO:0009073">
    <property type="term" value="P:aromatic amino acid family biosynthetic process"/>
    <property type="evidence" value="ECO:0007669"/>
    <property type="project" value="UniProtKB-KW"/>
</dbReference>
<dbReference type="GO" id="GO:0003856">
    <property type="term" value="F:3-dehydroquinate synthase activity"/>
    <property type="evidence" value="ECO:0007669"/>
    <property type="project" value="UniProtKB-UniRule"/>
</dbReference>
<proteinExistence type="inferred from homology"/>
<gene>
    <name evidence="17" type="primary">aroB</name>
    <name evidence="20" type="ORF">C8D78_0353</name>
</gene>
<dbReference type="InterPro" id="IPR030960">
    <property type="entry name" value="DHQS/DOIS_N"/>
</dbReference>
<comment type="cofactor">
    <cofactor evidence="17">
        <name>Co(2+)</name>
        <dbReference type="ChEBI" id="CHEBI:48828"/>
    </cofactor>
    <cofactor evidence="17">
        <name>Zn(2+)</name>
        <dbReference type="ChEBI" id="CHEBI:29105"/>
    </cofactor>
    <text evidence="17">Binds 1 divalent metal cation per subunit. Can use either Co(2+) or Zn(2+).</text>
</comment>
<dbReference type="EC" id="4.2.3.4" evidence="6 17"/>
<comment type="caution">
    <text evidence="20">The sequence shown here is derived from an EMBL/GenBank/DDBJ whole genome shotgun (WGS) entry which is preliminary data.</text>
</comment>
<dbReference type="FunFam" id="3.40.50.1970:FF:000012">
    <property type="entry name" value="3-dehydroquinate synthase"/>
    <property type="match status" value="1"/>
</dbReference>